<dbReference type="Pfam" id="PF04616">
    <property type="entry name" value="Glyco_hydro_43"/>
    <property type="match status" value="1"/>
</dbReference>
<dbReference type="RefSeq" id="WP_105472495.1">
    <property type="nucleotide sequence ID" value="NZ_PVEO01000001.1"/>
</dbReference>
<dbReference type="SUPFAM" id="SSF75005">
    <property type="entry name" value="Arabinanase/levansucrase/invertase"/>
    <property type="match status" value="1"/>
</dbReference>
<dbReference type="Proteomes" id="UP000251545">
    <property type="component" value="Unassembled WGS sequence"/>
</dbReference>
<dbReference type="CDD" id="cd18825">
    <property type="entry name" value="GH43_CtGH43-like"/>
    <property type="match status" value="1"/>
</dbReference>
<evidence type="ECO:0000256" key="2">
    <source>
        <dbReference type="ARBA" id="ARBA00022801"/>
    </source>
</evidence>
<keyword evidence="2 4" id="KW-0378">Hydrolase</keyword>
<evidence type="ECO:0000256" key="1">
    <source>
        <dbReference type="ARBA" id="ARBA00009865"/>
    </source>
</evidence>
<keyword evidence="3 4" id="KW-0326">Glycosidase</keyword>
<evidence type="ECO:0000313" key="6">
    <source>
        <dbReference type="Proteomes" id="UP000251545"/>
    </source>
</evidence>
<evidence type="ECO:0000313" key="5">
    <source>
        <dbReference type="EMBL" id="PQV51485.1"/>
    </source>
</evidence>
<evidence type="ECO:0000256" key="4">
    <source>
        <dbReference type="RuleBase" id="RU361187"/>
    </source>
</evidence>
<dbReference type="PANTHER" id="PTHR22925:SF3">
    <property type="entry name" value="GLYCOSYL HYDROLASE FAMILY PROTEIN 43"/>
    <property type="match status" value="1"/>
</dbReference>
<protein>
    <submittedName>
        <fullName evidence="5">Glycosyl hydrolase family 43</fullName>
    </submittedName>
</protein>
<dbReference type="GO" id="GO:0004553">
    <property type="term" value="F:hydrolase activity, hydrolyzing O-glycosyl compounds"/>
    <property type="evidence" value="ECO:0007669"/>
    <property type="project" value="InterPro"/>
</dbReference>
<name>A0A362X3L3_9FLAO</name>
<dbReference type="Gene3D" id="2.115.10.20">
    <property type="entry name" value="Glycosyl hydrolase domain, family 43"/>
    <property type="match status" value="1"/>
</dbReference>
<reference evidence="5 6" key="1">
    <citation type="submission" date="2018-02" db="EMBL/GenBank/DDBJ databases">
        <title>Genomic Encyclopedia of Archaeal and Bacterial Type Strains, Phase II (KMG-II): from individual species to whole genera.</title>
        <authorList>
            <person name="Goeker M."/>
        </authorList>
    </citation>
    <scope>NUCLEOTIDE SEQUENCE [LARGE SCALE GENOMIC DNA]</scope>
    <source>
        <strain evidence="5 6">DSM 21165</strain>
    </source>
</reference>
<dbReference type="EMBL" id="PVEO01000001">
    <property type="protein sequence ID" value="PQV51485.1"/>
    <property type="molecule type" value="Genomic_DNA"/>
</dbReference>
<comment type="similarity">
    <text evidence="1 4">Belongs to the glycosyl hydrolase 43 family.</text>
</comment>
<dbReference type="InterPro" id="IPR023296">
    <property type="entry name" value="Glyco_hydro_beta-prop_sf"/>
</dbReference>
<evidence type="ECO:0000256" key="3">
    <source>
        <dbReference type="ARBA" id="ARBA00023295"/>
    </source>
</evidence>
<gene>
    <name evidence="5" type="ORF">CLV33_101409</name>
</gene>
<proteinExistence type="inferred from homology"/>
<organism evidence="5 6">
    <name type="scientific">Jejuia pallidilutea</name>
    <dbReference type="NCBI Taxonomy" id="504487"/>
    <lineage>
        <taxon>Bacteria</taxon>
        <taxon>Pseudomonadati</taxon>
        <taxon>Bacteroidota</taxon>
        <taxon>Flavobacteriia</taxon>
        <taxon>Flavobacteriales</taxon>
        <taxon>Flavobacteriaceae</taxon>
        <taxon>Jejuia</taxon>
    </lineage>
</organism>
<dbReference type="AlphaFoldDB" id="A0A362X3L3"/>
<sequence>MNRIFQFLSIAFLFVLVFNSCNKKEEKVQESKIISGAIWKDNNGVPINAHGGGMLYHDGVYYWYGEHKVEGLVGNTAQVGFHCYSSTNLYDWNDEGIVLRVVEDDPDHDIAKGVIMERPKVIYNQKTKKFVMWFHLEPKGVMYDGAKTAIAIADSPTGNFKYVRSMRPNAGHMPLNAGDLIEKPIHPVALSYRFGGSAIPFSTDSLNLVKRDFKNGQMSRDQTLFVDDDGTAYHIHASEENATLHISKLTDDYTDTTGEYVRVFPDRFMEAPAIFKKDGKYYLIASGCTGWAPNASRSAVAENIFGPWQELSNPFKGELAYISYDSQGNYVLPIAGKKDAFMYMGDRWNPTNPIDGRYVWLPIKFDIDGYPYVDYLPEWDFSEYEK</sequence>
<dbReference type="GO" id="GO:0005975">
    <property type="term" value="P:carbohydrate metabolic process"/>
    <property type="evidence" value="ECO:0007669"/>
    <property type="project" value="InterPro"/>
</dbReference>
<dbReference type="PANTHER" id="PTHR22925">
    <property type="entry name" value="GLYCOSYL HYDROLASE 43 FAMILY MEMBER"/>
    <property type="match status" value="1"/>
</dbReference>
<comment type="caution">
    <text evidence="5">The sequence shown here is derived from an EMBL/GenBank/DDBJ whole genome shotgun (WGS) entry which is preliminary data.</text>
</comment>
<dbReference type="InterPro" id="IPR006710">
    <property type="entry name" value="Glyco_hydro_43"/>
</dbReference>
<accession>A0A362X3L3</accession>